<feature type="region of interest" description="Disordered" evidence="1">
    <location>
        <begin position="75"/>
        <end position="95"/>
    </location>
</feature>
<comment type="caution">
    <text evidence="3">The sequence shown here is derived from an EMBL/GenBank/DDBJ whole genome shotgun (WGS) entry which is preliminary data.</text>
</comment>
<keyword evidence="2" id="KW-0812">Transmembrane</keyword>
<evidence type="ECO:0000313" key="3">
    <source>
        <dbReference type="EMBL" id="GKV38430.1"/>
    </source>
</evidence>
<organism evidence="3 4">
    <name type="scientific">Rubroshorea leprosula</name>
    <dbReference type="NCBI Taxonomy" id="152421"/>
    <lineage>
        <taxon>Eukaryota</taxon>
        <taxon>Viridiplantae</taxon>
        <taxon>Streptophyta</taxon>
        <taxon>Embryophyta</taxon>
        <taxon>Tracheophyta</taxon>
        <taxon>Spermatophyta</taxon>
        <taxon>Magnoliopsida</taxon>
        <taxon>eudicotyledons</taxon>
        <taxon>Gunneridae</taxon>
        <taxon>Pentapetalae</taxon>
        <taxon>rosids</taxon>
        <taxon>malvids</taxon>
        <taxon>Malvales</taxon>
        <taxon>Dipterocarpaceae</taxon>
        <taxon>Rubroshorea</taxon>
    </lineage>
</organism>
<dbReference type="Proteomes" id="UP001054252">
    <property type="component" value="Unassembled WGS sequence"/>
</dbReference>
<evidence type="ECO:0000313" key="4">
    <source>
        <dbReference type="Proteomes" id="UP001054252"/>
    </source>
</evidence>
<proteinExistence type="predicted"/>
<gene>
    <name evidence="3" type="ORF">SLEP1_g46342</name>
</gene>
<accession>A0AAV5LMU2</accession>
<keyword evidence="2" id="KW-0472">Membrane</keyword>
<keyword evidence="2" id="KW-1133">Transmembrane helix</keyword>
<evidence type="ECO:0000256" key="1">
    <source>
        <dbReference type="SAM" id="MobiDB-lite"/>
    </source>
</evidence>
<evidence type="ECO:0000256" key="2">
    <source>
        <dbReference type="SAM" id="Phobius"/>
    </source>
</evidence>
<feature type="transmembrane region" description="Helical" evidence="2">
    <location>
        <begin position="14"/>
        <end position="39"/>
    </location>
</feature>
<name>A0AAV5LMU2_9ROSI</name>
<dbReference type="AlphaFoldDB" id="A0AAV5LMU2"/>
<dbReference type="EMBL" id="BPVZ01000128">
    <property type="protein sequence ID" value="GKV38430.1"/>
    <property type="molecule type" value="Genomic_DNA"/>
</dbReference>
<protein>
    <recommendedName>
        <fullName evidence="5">ATP synthase F0 subunit 8</fullName>
    </recommendedName>
</protein>
<sequence>MMSMPMHLFKIARLINLIFVIPVASEILFIVTVVGLLCFMIKNISVRQYLVLYAKHLDTSRAGAGESIKVVLKRDNQDDDDKHDEDGSDHQDLTERHQIYRLKVG</sequence>
<reference evidence="3 4" key="1">
    <citation type="journal article" date="2021" name="Commun. Biol.">
        <title>The genome of Shorea leprosula (Dipterocarpaceae) highlights the ecological relevance of drought in aseasonal tropical rainforests.</title>
        <authorList>
            <person name="Ng K.K.S."/>
            <person name="Kobayashi M.J."/>
            <person name="Fawcett J.A."/>
            <person name="Hatakeyama M."/>
            <person name="Paape T."/>
            <person name="Ng C.H."/>
            <person name="Ang C.C."/>
            <person name="Tnah L.H."/>
            <person name="Lee C.T."/>
            <person name="Nishiyama T."/>
            <person name="Sese J."/>
            <person name="O'Brien M.J."/>
            <person name="Copetti D."/>
            <person name="Mohd Noor M.I."/>
            <person name="Ong R.C."/>
            <person name="Putra M."/>
            <person name="Sireger I.Z."/>
            <person name="Indrioko S."/>
            <person name="Kosugi Y."/>
            <person name="Izuno A."/>
            <person name="Isagi Y."/>
            <person name="Lee S.L."/>
            <person name="Shimizu K.K."/>
        </authorList>
    </citation>
    <scope>NUCLEOTIDE SEQUENCE [LARGE SCALE GENOMIC DNA]</scope>
    <source>
        <strain evidence="3">214</strain>
    </source>
</reference>
<keyword evidence="4" id="KW-1185">Reference proteome</keyword>
<feature type="compositionally biased region" description="Basic and acidic residues" evidence="1">
    <location>
        <begin position="84"/>
        <end position="95"/>
    </location>
</feature>
<evidence type="ECO:0008006" key="5">
    <source>
        <dbReference type="Google" id="ProtNLM"/>
    </source>
</evidence>